<evidence type="ECO:0000313" key="1">
    <source>
        <dbReference type="EMBL" id="CAJ1400164.1"/>
    </source>
</evidence>
<dbReference type="AlphaFoldDB" id="A0AA36J7X9"/>
<dbReference type="EMBL" id="CAUJNA010003361">
    <property type="protein sequence ID" value="CAJ1400164.1"/>
    <property type="molecule type" value="Genomic_DNA"/>
</dbReference>
<name>A0AA36J7X9_9DINO</name>
<accession>A0AA36J7X9</accession>
<keyword evidence="2" id="KW-1185">Reference proteome</keyword>
<gene>
    <name evidence="1" type="ORF">EVOR1521_LOCUS23574</name>
</gene>
<organism evidence="1 2">
    <name type="scientific">Effrenium voratum</name>
    <dbReference type="NCBI Taxonomy" id="2562239"/>
    <lineage>
        <taxon>Eukaryota</taxon>
        <taxon>Sar</taxon>
        <taxon>Alveolata</taxon>
        <taxon>Dinophyceae</taxon>
        <taxon>Suessiales</taxon>
        <taxon>Symbiodiniaceae</taxon>
        <taxon>Effrenium</taxon>
    </lineage>
</organism>
<proteinExistence type="predicted"/>
<feature type="non-terminal residue" evidence="1">
    <location>
        <position position="124"/>
    </location>
</feature>
<comment type="caution">
    <text evidence="1">The sequence shown here is derived from an EMBL/GenBank/DDBJ whole genome shotgun (WGS) entry which is preliminary data.</text>
</comment>
<dbReference type="Proteomes" id="UP001178507">
    <property type="component" value="Unassembled WGS sequence"/>
</dbReference>
<protein>
    <submittedName>
        <fullName evidence="1">Uncharacterized protein</fullName>
    </submittedName>
</protein>
<sequence length="124" mass="13584">MRLVRPFSYRRNWHLLAALGVNHPGGLLIVSAEPRHLRTSRLPMSLGAGSFLPVPEVDMKSPPSITLSPGVMLASKSMVASAGVSEKYPMGKSEAMQRAIEGAEGYNAFPAQRLRQNARWLLDE</sequence>
<evidence type="ECO:0000313" key="2">
    <source>
        <dbReference type="Proteomes" id="UP001178507"/>
    </source>
</evidence>
<reference evidence="1" key="1">
    <citation type="submission" date="2023-08" db="EMBL/GenBank/DDBJ databases">
        <authorList>
            <person name="Chen Y."/>
            <person name="Shah S."/>
            <person name="Dougan E. K."/>
            <person name="Thang M."/>
            <person name="Chan C."/>
        </authorList>
    </citation>
    <scope>NUCLEOTIDE SEQUENCE</scope>
</reference>